<keyword evidence="2" id="KW-1185">Reference proteome</keyword>
<dbReference type="EMBL" id="CAJVQC010037126">
    <property type="protein sequence ID" value="CAG8762996.1"/>
    <property type="molecule type" value="Genomic_DNA"/>
</dbReference>
<dbReference type="Proteomes" id="UP000789920">
    <property type="component" value="Unassembled WGS sequence"/>
</dbReference>
<organism evidence="1 2">
    <name type="scientific">Racocetra persica</name>
    <dbReference type="NCBI Taxonomy" id="160502"/>
    <lineage>
        <taxon>Eukaryota</taxon>
        <taxon>Fungi</taxon>
        <taxon>Fungi incertae sedis</taxon>
        <taxon>Mucoromycota</taxon>
        <taxon>Glomeromycotina</taxon>
        <taxon>Glomeromycetes</taxon>
        <taxon>Diversisporales</taxon>
        <taxon>Gigasporaceae</taxon>
        <taxon>Racocetra</taxon>
    </lineage>
</organism>
<sequence length="53" mass="5915">ELSEHPISRQLTKQQLMSVKEMSTSGSCPQEIISTLHQNDLSILAISKDIYNA</sequence>
<evidence type="ECO:0000313" key="2">
    <source>
        <dbReference type="Proteomes" id="UP000789920"/>
    </source>
</evidence>
<feature type="non-terminal residue" evidence="1">
    <location>
        <position position="53"/>
    </location>
</feature>
<protein>
    <submittedName>
        <fullName evidence="1">14982_t:CDS:1</fullName>
    </submittedName>
</protein>
<reference evidence="1" key="1">
    <citation type="submission" date="2021-06" db="EMBL/GenBank/DDBJ databases">
        <authorList>
            <person name="Kallberg Y."/>
            <person name="Tangrot J."/>
            <person name="Rosling A."/>
        </authorList>
    </citation>
    <scope>NUCLEOTIDE SEQUENCE</scope>
    <source>
        <strain evidence="1">MA461A</strain>
    </source>
</reference>
<proteinExistence type="predicted"/>
<name>A0ACA9QS29_9GLOM</name>
<feature type="non-terminal residue" evidence="1">
    <location>
        <position position="1"/>
    </location>
</feature>
<comment type="caution">
    <text evidence="1">The sequence shown here is derived from an EMBL/GenBank/DDBJ whole genome shotgun (WGS) entry which is preliminary data.</text>
</comment>
<gene>
    <name evidence="1" type="ORF">RPERSI_LOCUS15454</name>
</gene>
<accession>A0ACA9QS29</accession>
<evidence type="ECO:0000313" key="1">
    <source>
        <dbReference type="EMBL" id="CAG8762996.1"/>
    </source>
</evidence>